<evidence type="ECO:0000256" key="1">
    <source>
        <dbReference type="ARBA" id="ARBA00004567"/>
    </source>
</evidence>
<dbReference type="InterPro" id="IPR026010">
    <property type="entry name" value="NSP1/NUP62"/>
</dbReference>
<feature type="compositionally biased region" description="Polar residues" evidence="9">
    <location>
        <begin position="1"/>
        <end position="27"/>
    </location>
</feature>
<evidence type="ECO:0000313" key="13">
    <source>
        <dbReference type="RefSeq" id="XP_013790094.1"/>
    </source>
</evidence>
<dbReference type="Pfam" id="PF05064">
    <property type="entry name" value="Nsp1_C"/>
    <property type="match status" value="1"/>
</dbReference>
<keyword evidence="5" id="KW-0653">Protein transport</keyword>
<dbReference type="RefSeq" id="XP_013790093.1">
    <property type="nucleotide sequence ID" value="XM_013934639.2"/>
</dbReference>
<dbReference type="InterPro" id="IPR007758">
    <property type="entry name" value="Nucleoporin_NSP1_C"/>
</dbReference>
<comment type="subcellular location">
    <subcellularLocation>
        <location evidence="1">Nucleus</location>
        <location evidence="1">Nuclear pore complex</location>
    </subcellularLocation>
</comment>
<feature type="compositionally biased region" description="Polar residues" evidence="9">
    <location>
        <begin position="48"/>
        <end position="63"/>
    </location>
</feature>
<accession>A0ABM1TQ87</accession>
<gene>
    <name evidence="12 13 14" type="primary">LOC106473950</name>
</gene>
<keyword evidence="3" id="KW-0813">Transport</keyword>
<evidence type="ECO:0000313" key="14">
    <source>
        <dbReference type="RefSeq" id="XP_022258043.1"/>
    </source>
</evidence>
<dbReference type="Gene3D" id="1.20.5.170">
    <property type="match status" value="1"/>
</dbReference>
<dbReference type="PANTHER" id="PTHR12084:SF0">
    <property type="entry name" value="NUCLEAR PORE GLYCOPROTEIN P62"/>
    <property type="match status" value="1"/>
</dbReference>
<feature type="domain" description="Nucleoporin NSP1-like C-terminal" evidence="10">
    <location>
        <begin position="396"/>
        <end position="498"/>
    </location>
</feature>
<dbReference type="RefSeq" id="XP_022258043.1">
    <property type="nucleotide sequence ID" value="XM_022402335.1"/>
</dbReference>
<evidence type="ECO:0000256" key="7">
    <source>
        <dbReference type="ARBA" id="ARBA00023132"/>
    </source>
</evidence>
<evidence type="ECO:0000256" key="2">
    <source>
        <dbReference type="ARBA" id="ARBA00005911"/>
    </source>
</evidence>
<proteinExistence type="inferred from homology"/>
<organism evidence="11 14">
    <name type="scientific">Limulus polyphemus</name>
    <name type="common">Atlantic horseshoe crab</name>
    <dbReference type="NCBI Taxonomy" id="6850"/>
    <lineage>
        <taxon>Eukaryota</taxon>
        <taxon>Metazoa</taxon>
        <taxon>Ecdysozoa</taxon>
        <taxon>Arthropoda</taxon>
        <taxon>Chelicerata</taxon>
        <taxon>Merostomata</taxon>
        <taxon>Xiphosura</taxon>
        <taxon>Limulidae</taxon>
        <taxon>Limulus</taxon>
    </lineage>
</organism>
<dbReference type="GeneID" id="106473950"/>
<comment type="similarity">
    <text evidence="2">Belongs to the nucleoporin NSP1/NUP62 family.</text>
</comment>
<evidence type="ECO:0000256" key="9">
    <source>
        <dbReference type="SAM" id="MobiDB-lite"/>
    </source>
</evidence>
<dbReference type="RefSeq" id="XP_013790094.1">
    <property type="nucleotide sequence ID" value="XM_013934640.2"/>
</dbReference>
<keyword evidence="7" id="KW-0906">Nuclear pore complex</keyword>
<evidence type="ECO:0000313" key="12">
    <source>
        <dbReference type="RefSeq" id="XP_013790093.1"/>
    </source>
</evidence>
<dbReference type="PANTHER" id="PTHR12084">
    <property type="entry name" value="NUCLEAR PORE GLYCOPROTEIN P62-RELATED"/>
    <property type="match status" value="1"/>
</dbReference>
<reference evidence="12 13" key="1">
    <citation type="submission" date="2025-05" db="UniProtKB">
        <authorList>
            <consortium name="RefSeq"/>
        </authorList>
    </citation>
    <scope>IDENTIFICATION</scope>
    <source>
        <tissue evidence="12 13">Muscle</tissue>
    </source>
</reference>
<keyword evidence="4" id="KW-0509">mRNA transport</keyword>
<evidence type="ECO:0000256" key="3">
    <source>
        <dbReference type="ARBA" id="ARBA00022448"/>
    </source>
</evidence>
<dbReference type="Proteomes" id="UP000694941">
    <property type="component" value="Unplaced"/>
</dbReference>
<feature type="compositionally biased region" description="Low complexity" evidence="9">
    <location>
        <begin position="28"/>
        <end position="47"/>
    </location>
</feature>
<evidence type="ECO:0000256" key="8">
    <source>
        <dbReference type="ARBA" id="ARBA00023242"/>
    </source>
</evidence>
<keyword evidence="11" id="KW-1185">Reference proteome</keyword>
<evidence type="ECO:0000313" key="11">
    <source>
        <dbReference type="Proteomes" id="UP000694941"/>
    </source>
</evidence>
<evidence type="ECO:0000259" key="10">
    <source>
        <dbReference type="Pfam" id="PF05064"/>
    </source>
</evidence>
<keyword evidence="6" id="KW-0811">Translocation</keyword>
<evidence type="ECO:0000256" key="4">
    <source>
        <dbReference type="ARBA" id="ARBA00022816"/>
    </source>
</evidence>
<evidence type="ECO:0000256" key="6">
    <source>
        <dbReference type="ARBA" id="ARBA00023010"/>
    </source>
</evidence>
<feature type="region of interest" description="Disordered" evidence="9">
    <location>
        <begin position="1"/>
        <end position="63"/>
    </location>
</feature>
<evidence type="ECO:0000256" key="5">
    <source>
        <dbReference type="ARBA" id="ARBA00022927"/>
    </source>
</evidence>
<keyword evidence="8" id="KW-0539">Nucleus</keyword>
<sequence length="592" mass="60410">MSFSFGSGQQTTQAPSGFTFGQPQQQQSTGFSFGTPATTTSSGFSFGNTQASQPSSGFSFGNPTSTGFNLGSNPSSGGFSFGNSNPTSGGFSFGSSNPSSGGSTGVTPGNTGAASGFFGLGAQNASATGGVAGVPAGGTSTFGFGSNPATSGAQPTFGTGLSQTTSGGGGFSFGTNTTTTSSTASLGTAAVTSASIGLPLSTPTGGFNFGVPATTTSGGLSFGTTSTTTPSGGIFGGTSGITFGATPSQIGTTTVGATVTTTTKPTGLTFGIPLASGPAPSVTTSAATVLQFGVTGQAAVTTASSSTGFGILQTSTSGITGQPATTSVTKTTSTGFSFGAVPSFLSSTSTATTSTSDGFNIAMSKPSSTVTSASGFSSLVTTTTSTSIGGTVSTATPATTMNFRQLEESINKWTLELEELERTFLNQATQVNAWDRLLISNGQKITALNEAVEKVKLDQQRLDHELDFIVAQQRELEELLVPLEKSVESAPHLSVQQHADLEREHTYHLAENIDGQLKRMAEDIKEIIERLNTSSKSQEEVDPMQQMSKILSVHMDALQWIEQNSGIVQRKIEEIGKISEIERRDQDKTFRM</sequence>
<protein>
    <submittedName>
        <fullName evidence="12 13">Nuclear pore glycoprotein p62-like</fullName>
    </submittedName>
</protein>
<name>A0ABM1TQ87_LIMPO</name>